<gene>
    <name evidence="1" type="ORF">METZ01_LOCUS100246</name>
</gene>
<dbReference type="EMBL" id="UINC01010672">
    <property type="protein sequence ID" value="SVA47392.1"/>
    <property type="molecule type" value="Genomic_DNA"/>
</dbReference>
<protein>
    <submittedName>
        <fullName evidence="1">Uncharacterized protein</fullName>
    </submittedName>
</protein>
<proteinExistence type="predicted"/>
<organism evidence="1">
    <name type="scientific">marine metagenome</name>
    <dbReference type="NCBI Taxonomy" id="408172"/>
    <lineage>
        <taxon>unclassified sequences</taxon>
        <taxon>metagenomes</taxon>
        <taxon>ecological metagenomes</taxon>
    </lineage>
</organism>
<feature type="non-terminal residue" evidence="1">
    <location>
        <position position="73"/>
    </location>
</feature>
<reference evidence="1" key="1">
    <citation type="submission" date="2018-05" db="EMBL/GenBank/DDBJ databases">
        <authorList>
            <person name="Lanie J.A."/>
            <person name="Ng W.-L."/>
            <person name="Kazmierczak K.M."/>
            <person name="Andrzejewski T.M."/>
            <person name="Davidsen T.M."/>
            <person name="Wayne K.J."/>
            <person name="Tettelin H."/>
            <person name="Glass J.I."/>
            <person name="Rusch D."/>
            <person name="Podicherti R."/>
            <person name="Tsui H.-C.T."/>
            <person name="Winkler M.E."/>
        </authorList>
    </citation>
    <scope>NUCLEOTIDE SEQUENCE</scope>
</reference>
<accession>A0A381W4L0</accession>
<dbReference type="AlphaFoldDB" id="A0A381W4L0"/>
<sequence length="73" mass="8052">MSTESAEMPPLLVAKGSFQVMGGAERDLMRVLPSLNQIFSVQMATIHPSQELRSLCKLENIPLICPAQAWENP</sequence>
<name>A0A381W4L0_9ZZZZ</name>
<evidence type="ECO:0000313" key="1">
    <source>
        <dbReference type="EMBL" id="SVA47392.1"/>
    </source>
</evidence>